<proteinExistence type="predicted"/>
<protein>
    <submittedName>
        <fullName evidence="1">Uncharacterized protein</fullName>
    </submittedName>
</protein>
<accession>W2ZHI8</accession>
<dbReference type="AlphaFoldDB" id="W2ZHI8"/>
<dbReference type="Proteomes" id="UP000018948">
    <property type="component" value="Unassembled WGS sequence"/>
</dbReference>
<reference evidence="1 2" key="1">
    <citation type="submission" date="2013-11" db="EMBL/GenBank/DDBJ databases">
        <title>The Genome Sequence of Phytophthora parasitica P10297.</title>
        <authorList>
            <consortium name="The Broad Institute Genomics Platform"/>
            <person name="Russ C."/>
            <person name="Tyler B."/>
            <person name="Panabieres F."/>
            <person name="Shan W."/>
            <person name="Tripathy S."/>
            <person name="Grunwald N."/>
            <person name="Machado M."/>
            <person name="Johnson C.S."/>
            <person name="Walker B."/>
            <person name="Young S.K."/>
            <person name="Zeng Q."/>
            <person name="Gargeya S."/>
            <person name="Fitzgerald M."/>
            <person name="Haas B."/>
            <person name="Abouelleil A."/>
            <person name="Allen A.W."/>
            <person name="Alvarado L."/>
            <person name="Arachchi H.M."/>
            <person name="Berlin A.M."/>
            <person name="Chapman S.B."/>
            <person name="Gainer-Dewar J."/>
            <person name="Goldberg J."/>
            <person name="Griggs A."/>
            <person name="Gujja S."/>
            <person name="Hansen M."/>
            <person name="Howarth C."/>
            <person name="Imamovic A."/>
            <person name="Ireland A."/>
            <person name="Larimer J."/>
            <person name="McCowan C."/>
            <person name="Murphy C."/>
            <person name="Pearson M."/>
            <person name="Poon T.W."/>
            <person name="Priest M."/>
            <person name="Roberts A."/>
            <person name="Saif S."/>
            <person name="Shea T."/>
            <person name="Sisk P."/>
            <person name="Sykes S."/>
            <person name="Wortman J."/>
            <person name="Nusbaum C."/>
            <person name="Birren B."/>
        </authorList>
    </citation>
    <scope>NUCLEOTIDE SEQUENCE [LARGE SCALE GENOMIC DNA]</scope>
    <source>
        <strain evidence="1 2">P10297</strain>
    </source>
</reference>
<comment type="caution">
    <text evidence="1">The sequence shown here is derived from an EMBL/GenBank/DDBJ whole genome shotgun (WGS) entry which is preliminary data.</text>
</comment>
<evidence type="ECO:0000313" key="1">
    <source>
        <dbReference type="EMBL" id="ETP46520.1"/>
    </source>
</evidence>
<dbReference type="EMBL" id="ANIY01001497">
    <property type="protein sequence ID" value="ETP46520.1"/>
    <property type="molecule type" value="Genomic_DNA"/>
</dbReference>
<sequence length="450" mass="50952">MTNVNWSQLEKKVAEIKRNTVSARSRAVYQNSYGRFVAWVVLHKPQLLTPAFAQRLGDVSDLSIKQLRKTHLNLDEANPPLQFDVLQSDVFELLQQTPKDMLFAMAYMVISSNLMCRSANAFGIRHGHMEWSGDALGVYFAHQKNDQEGRRPRDPRHIYTNPLRPAICPVLALAIFWATSPFDGSDRLFPGSNQYERFRKCLQQLFDRDCVAEELHRRGVDRDELAGDMHVGRTVSGLPPDSHEFAVLPPHFEERDEKIENAIDCSFPGMPANLTYIGEFCLASLVYHEPYLRLNIPKCHPLFEPPFFQHPTLVSDLLAKIVLAGCMLQVCHPRASTVKEIMSELEKRAIGAGTVTFEGLDLALKRCLDTVGVMDLVNKLNTTPVQTSCQLVEGETPVIPSFFWGGRFRRVPQEFQLPDCSVATLWVMWQCGNATKKIPPLRMLDGLDTE</sequence>
<gene>
    <name evidence="1" type="ORF">F442_07246</name>
</gene>
<name>W2ZHI8_PHYNI</name>
<evidence type="ECO:0000313" key="2">
    <source>
        <dbReference type="Proteomes" id="UP000018948"/>
    </source>
</evidence>
<organism evidence="1 2">
    <name type="scientific">Phytophthora nicotianae P10297</name>
    <dbReference type="NCBI Taxonomy" id="1317064"/>
    <lineage>
        <taxon>Eukaryota</taxon>
        <taxon>Sar</taxon>
        <taxon>Stramenopiles</taxon>
        <taxon>Oomycota</taxon>
        <taxon>Peronosporomycetes</taxon>
        <taxon>Peronosporales</taxon>
        <taxon>Peronosporaceae</taxon>
        <taxon>Phytophthora</taxon>
    </lineage>
</organism>